<dbReference type="InterPro" id="IPR051490">
    <property type="entry name" value="THEM6_lcsJ_thioesterase"/>
</dbReference>
<dbReference type="OrthoDB" id="265761at2759"/>
<keyword evidence="3" id="KW-1185">Reference proteome</keyword>
<organism evidence="2 3">
    <name type="scientific">Reticulomyxa filosa</name>
    <dbReference type="NCBI Taxonomy" id="46433"/>
    <lineage>
        <taxon>Eukaryota</taxon>
        <taxon>Sar</taxon>
        <taxon>Rhizaria</taxon>
        <taxon>Retaria</taxon>
        <taxon>Foraminifera</taxon>
        <taxon>Monothalamids</taxon>
        <taxon>Reticulomyxidae</taxon>
        <taxon>Reticulomyxa</taxon>
    </lineage>
</organism>
<dbReference type="SUPFAM" id="SSF54637">
    <property type="entry name" value="Thioesterase/thiol ester dehydrase-isomerase"/>
    <property type="match status" value="1"/>
</dbReference>
<evidence type="ECO:0000256" key="1">
    <source>
        <dbReference type="SAM" id="Phobius"/>
    </source>
</evidence>
<dbReference type="PANTHER" id="PTHR12475">
    <property type="match status" value="1"/>
</dbReference>
<keyword evidence="1" id="KW-1133">Transmembrane helix</keyword>
<evidence type="ECO:0008006" key="4">
    <source>
        <dbReference type="Google" id="ProtNLM"/>
    </source>
</evidence>
<keyword evidence="1" id="KW-0812">Transmembrane</keyword>
<dbReference type="AlphaFoldDB" id="X6NYT4"/>
<dbReference type="EMBL" id="ASPP01005110">
    <property type="protein sequence ID" value="ETO31146.1"/>
    <property type="molecule type" value="Genomic_DNA"/>
</dbReference>
<dbReference type="Pfam" id="PF13279">
    <property type="entry name" value="4HBT_2"/>
    <property type="match status" value="1"/>
</dbReference>
<protein>
    <recommendedName>
        <fullName evidence="4">Mesenchymal stem cell protein DSCD75</fullName>
    </recommendedName>
</protein>
<evidence type="ECO:0000313" key="3">
    <source>
        <dbReference type="Proteomes" id="UP000023152"/>
    </source>
</evidence>
<proteinExistence type="predicted"/>
<reference evidence="2 3" key="1">
    <citation type="journal article" date="2013" name="Curr. Biol.">
        <title>The Genome of the Foraminiferan Reticulomyxa filosa.</title>
        <authorList>
            <person name="Glockner G."/>
            <person name="Hulsmann N."/>
            <person name="Schleicher M."/>
            <person name="Noegel A.A."/>
            <person name="Eichinger L."/>
            <person name="Gallinger C."/>
            <person name="Pawlowski J."/>
            <person name="Sierra R."/>
            <person name="Euteneuer U."/>
            <person name="Pillet L."/>
            <person name="Moustafa A."/>
            <person name="Platzer M."/>
            <person name="Groth M."/>
            <person name="Szafranski K."/>
            <person name="Schliwa M."/>
        </authorList>
    </citation>
    <scope>NUCLEOTIDE SEQUENCE [LARGE SCALE GENOMIC DNA]</scope>
</reference>
<keyword evidence="1" id="KW-0472">Membrane</keyword>
<feature type="transmembrane region" description="Helical" evidence="1">
    <location>
        <begin position="29"/>
        <end position="45"/>
    </location>
</feature>
<gene>
    <name evidence="2" type="ORF">RFI_05971</name>
</gene>
<comment type="caution">
    <text evidence="2">The sequence shown here is derived from an EMBL/GenBank/DDBJ whole genome shotgun (WGS) entry which is preliminary data.</text>
</comment>
<name>X6NYT4_RETFI</name>
<dbReference type="PANTHER" id="PTHR12475:SF4">
    <property type="entry name" value="PROTEIN THEM6"/>
    <property type="match status" value="1"/>
</dbReference>
<evidence type="ECO:0000313" key="2">
    <source>
        <dbReference type="EMBL" id="ETO31146.1"/>
    </source>
</evidence>
<dbReference type="CDD" id="cd00586">
    <property type="entry name" value="4HBT"/>
    <property type="match status" value="1"/>
</dbReference>
<accession>X6NYT4</accession>
<dbReference type="Proteomes" id="UP000023152">
    <property type="component" value="Unassembled WGS sequence"/>
</dbReference>
<sequence length="255" mass="29969">MPLTLQLPTSPNDVVELVRSLKKFQWSKKFIAAIIFLAVSLRIGVPNVRYVYQYGLMFLNLLLFDQIISPAATAKYTFYVPITNFWNHLNNAAYLRYAELARVNWFARTNIWNFLKNNFGYHLAYTAVTLRYRREINPFQTIEIHTRVVHWDMFNFYVEQKFIDAKSGFIHCVIYGQYTVTHKGKRVTPELLENTKNRGLLMLPWNLDSPLGKTHADTWSENKELYECDLPIPKSLEKWVEFLTQSSAESKLQLT</sequence>
<dbReference type="Gene3D" id="3.10.129.10">
    <property type="entry name" value="Hotdog Thioesterase"/>
    <property type="match status" value="1"/>
</dbReference>
<dbReference type="InterPro" id="IPR029069">
    <property type="entry name" value="HotDog_dom_sf"/>
</dbReference>